<dbReference type="AlphaFoldDB" id="A0A5J5JT67"/>
<evidence type="ECO:0000313" key="4">
    <source>
        <dbReference type="Proteomes" id="UP000327011"/>
    </source>
</evidence>
<keyword evidence="2" id="KW-0560">Oxidoreductase</keyword>
<evidence type="ECO:0000256" key="2">
    <source>
        <dbReference type="ARBA" id="ARBA00023002"/>
    </source>
</evidence>
<evidence type="ECO:0000256" key="1">
    <source>
        <dbReference type="ARBA" id="ARBA00006056"/>
    </source>
</evidence>
<reference evidence="3 4" key="1">
    <citation type="submission" date="2019-09" db="EMBL/GenBank/DDBJ databases">
        <title>Screening of Novel Bioactive Compounds from Soil-Associated.</title>
        <authorList>
            <person name="Gong X."/>
        </authorList>
    </citation>
    <scope>NUCLEOTIDE SEQUENCE [LARGE SCALE GENOMIC DNA]</scope>
    <source>
        <strain evidence="3 4">Gxj-6</strain>
    </source>
</reference>
<proteinExistence type="inferred from homology"/>
<comment type="caution">
    <text evidence="3">The sequence shown here is derived from an EMBL/GenBank/DDBJ whole genome shotgun (WGS) entry which is preliminary data.</text>
</comment>
<gene>
    <name evidence="3" type="ORF">F5972_35800</name>
</gene>
<dbReference type="EMBL" id="VYTZ01000025">
    <property type="protein sequence ID" value="KAA9373292.1"/>
    <property type="molecule type" value="Genomic_DNA"/>
</dbReference>
<dbReference type="GO" id="GO:0016491">
    <property type="term" value="F:oxidoreductase activity"/>
    <property type="evidence" value="ECO:0007669"/>
    <property type="project" value="UniProtKB-KW"/>
</dbReference>
<protein>
    <submittedName>
        <fullName evidence="3">Ldh family oxidoreductase</fullName>
    </submittedName>
</protein>
<organism evidence="3 4">
    <name type="scientific">Microbispora cellulosiformans</name>
    <dbReference type="NCBI Taxonomy" id="2614688"/>
    <lineage>
        <taxon>Bacteria</taxon>
        <taxon>Bacillati</taxon>
        <taxon>Actinomycetota</taxon>
        <taxon>Actinomycetes</taxon>
        <taxon>Streptosporangiales</taxon>
        <taxon>Streptosporangiaceae</taxon>
        <taxon>Microbispora</taxon>
    </lineage>
</organism>
<dbReference type="InterPro" id="IPR043144">
    <property type="entry name" value="Mal/L-sulf/L-lact_DH-like_ah"/>
</dbReference>
<evidence type="ECO:0000313" key="3">
    <source>
        <dbReference type="EMBL" id="KAA9373292.1"/>
    </source>
</evidence>
<accession>A0A5J5JT67</accession>
<dbReference type="PANTHER" id="PTHR11091">
    <property type="entry name" value="OXIDOREDUCTASE-RELATED"/>
    <property type="match status" value="1"/>
</dbReference>
<dbReference type="SUPFAM" id="SSF89733">
    <property type="entry name" value="L-sulfolactate dehydrogenase-like"/>
    <property type="match status" value="1"/>
</dbReference>
<dbReference type="Gene3D" id="1.10.1530.10">
    <property type="match status" value="1"/>
</dbReference>
<dbReference type="PANTHER" id="PTHR11091:SF0">
    <property type="entry name" value="MALATE DEHYDROGENASE"/>
    <property type="match status" value="1"/>
</dbReference>
<dbReference type="Gene3D" id="3.30.1370.60">
    <property type="entry name" value="Hypothetical oxidoreductase yiak, domain 2"/>
    <property type="match status" value="1"/>
</dbReference>
<dbReference type="InterPro" id="IPR036111">
    <property type="entry name" value="Mal/L-sulfo/L-lacto_DH-like_sf"/>
</dbReference>
<dbReference type="InterPro" id="IPR043143">
    <property type="entry name" value="Mal/L-sulf/L-lact_DH-like_NADP"/>
</dbReference>
<dbReference type="Proteomes" id="UP000327011">
    <property type="component" value="Unassembled WGS sequence"/>
</dbReference>
<keyword evidence="4" id="KW-1185">Reference proteome</keyword>
<comment type="similarity">
    <text evidence="1">Belongs to the LDH2/MDH2 oxidoreductase family.</text>
</comment>
<dbReference type="Pfam" id="PF02615">
    <property type="entry name" value="Ldh_2"/>
    <property type="match status" value="1"/>
</dbReference>
<sequence length="369" mass="38556">MRNARVSYEALTTLVARVFEHRGVPAKRAVVAARALCHGDLTGVTSHGLRNLTQLYLPLFAESRVEPDADLEVLADRGASVLVDANRALGLWAAGEAMDIAVERARSHGIGMVSMRNCTHFGLAGFHSARAVRHGMIGIAASNCGRQRIARPPGGSVAMLGTNPYSIAAPALPGHPFVLDMSTTVVPTGRVRAAARAGGRIPEGWLADDDGHPVTDPAAFDRGEAHLLWLGGRPETGAYKGFGLGLMVEVLAALLAGAGLGPSDEALLGDGGPSGRDDDIGVIAIAIAPDVLREPGEFRAGAEHLFGSLVRCPPADDGSPVRYPGWLEAETERENLRLGVPLPGWLLDELARVAREAGATAPAPMGEDA</sequence>
<dbReference type="RefSeq" id="WP_150940438.1">
    <property type="nucleotide sequence ID" value="NZ_VYTZ01000025.1"/>
</dbReference>
<dbReference type="InterPro" id="IPR003767">
    <property type="entry name" value="Malate/L-lactate_DH-like"/>
</dbReference>
<name>A0A5J5JT67_9ACTN</name>